<protein>
    <submittedName>
        <fullName evidence="1">Uncharacterized protein</fullName>
    </submittedName>
</protein>
<dbReference type="InterPro" id="IPR020034">
    <property type="entry name" value="CHP03577_EF0830/AHA3911"/>
</dbReference>
<dbReference type="Pfam" id="PF14272">
    <property type="entry name" value="Gly_rich_SFCGS"/>
    <property type="match status" value="1"/>
</dbReference>
<keyword evidence="2" id="KW-1185">Reference proteome</keyword>
<proteinExistence type="predicted"/>
<dbReference type="KEGG" id="spoa:EQM13_02140"/>
<dbReference type="OrthoDB" id="2157541at2"/>
<accession>A0A410Q929</accession>
<evidence type="ECO:0000313" key="2">
    <source>
        <dbReference type="Proteomes" id="UP000287969"/>
    </source>
</evidence>
<sequence>MGKQVVVVIGDRLGKGQKVAKGVEASGGKAICIPGMGADMKVGDVMKENNADFGISFCGSGGAGALMASNKYGFKAIHHLRSIEAGVTAIKEGYEVLGFGFMDREELGQKLAEEYIKIHNKKE</sequence>
<name>A0A410Q929_9FIRM</name>
<dbReference type="EMBL" id="CP035282">
    <property type="protein sequence ID" value="QAT60456.1"/>
    <property type="molecule type" value="Genomic_DNA"/>
</dbReference>
<dbReference type="AlphaFoldDB" id="A0A410Q929"/>
<gene>
    <name evidence="1" type="ORF">EQM13_02140</name>
</gene>
<evidence type="ECO:0000313" key="1">
    <source>
        <dbReference type="EMBL" id="QAT60456.1"/>
    </source>
</evidence>
<dbReference type="Proteomes" id="UP000287969">
    <property type="component" value="Chromosome"/>
</dbReference>
<organism evidence="1 2">
    <name type="scientific">Acidilutibacter cellobiosedens</name>
    <dbReference type="NCBI Taxonomy" id="2507161"/>
    <lineage>
        <taxon>Bacteria</taxon>
        <taxon>Bacillati</taxon>
        <taxon>Bacillota</taxon>
        <taxon>Tissierellia</taxon>
        <taxon>Tissierellales</taxon>
        <taxon>Acidilutibacteraceae</taxon>
        <taxon>Acidilutibacter</taxon>
    </lineage>
</organism>
<dbReference type="RefSeq" id="WP_128751825.1">
    <property type="nucleotide sequence ID" value="NZ_CP035282.1"/>
</dbReference>
<dbReference type="NCBIfam" id="TIGR03577">
    <property type="entry name" value="EF_0830"/>
    <property type="match status" value="1"/>
</dbReference>
<reference evidence="2" key="1">
    <citation type="submission" date="2019-01" db="EMBL/GenBank/DDBJ databases">
        <title>Draft genomes of a novel of Sporanaerobacter strains.</title>
        <authorList>
            <person name="Ma S."/>
        </authorList>
    </citation>
    <scope>NUCLEOTIDE SEQUENCE [LARGE SCALE GENOMIC DNA]</scope>
    <source>
        <strain evidence="2">NJN-17</strain>
    </source>
</reference>